<comment type="caution">
    <text evidence="14">The sequence shown here is derived from an EMBL/GenBank/DDBJ whole genome shotgun (WGS) entry which is preliminary data.</text>
</comment>
<dbReference type="GO" id="GO:0004370">
    <property type="term" value="F:glycerol kinase activity"/>
    <property type="evidence" value="ECO:0007669"/>
    <property type="project" value="UniProtKB-UniRule"/>
</dbReference>
<comment type="activity regulation">
    <text evidence="10">Inhibited by fructose 1,6-bisphosphate (FBP).</text>
</comment>
<dbReference type="Gene3D" id="3.30.420.40">
    <property type="match status" value="2"/>
</dbReference>
<feature type="binding site" evidence="10">
    <location>
        <position position="271"/>
    </location>
    <ligand>
        <name>ADP</name>
        <dbReference type="ChEBI" id="CHEBI:456216"/>
    </ligand>
</feature>
<keyword evidence="4 10" id="KW-0547">Nucleotide-binding</keyword>
<feature type="binding site" evidence="10">
    <location>
        <position position="139"/>
    </location>
    <ligand>
        <name>sn-glycerol 3-phosphate</name>
        <dbReference type="ChEBI" id="CHEBI:57597"/>
    </ligand>
</feature>
<dbReference type="CDD" id="cd07786">
    <property type="entry name" value="FGGY_EcGK_like"/>
    <property type="match status" value="1"/>
</dbReference>
<feature type="binding site" evidence="10">
    <location>
        <position position="17"/>
    </location>
    <ligand>
        <name>ATP</name>
        <dbReference type="ChEBI" id="CHEBI:30616"/>
    </ligand>
</feature>
<dbReference type="InterPro" id="IPR000577">
    <property type="entry name" value="Carb_kinase_FGGY"/>
</dbReference>
<keyword evidence="15" id="KW-1185">Reference proteome</keyword>
<evidence type="ECO:0000313" key="14">
    <source>
        <dbReference type="EMBL" id="THJ75880.1"/>
    </source>
</evidence>
<feature type="binding site" evidence="10">
    <location>
        <position position="419"/>
    </location>
    <ligand>
        <name>ADP</name>
        <dbReference type="ChEBI" id="CHEBI:456216"/>
    </ligand>
</feature>
<feature type="binding site" evidence="10">
    <location>
        <position position="249"/>
    </location>
    <ligand>
        <name>glycerol</name>
        <dbReference type="ChEBI" id="CHEBI:17754"/>
    </ligand>
</feature>
<feature type="binding site" evidence="10">
    <location>
        <position position="315"/>
    </location>
    <ligand>
        <name>ADP</name>
        <dbReference type="ChEBI" id="CHEBI:456216"/>
    </ligand>
</feature>
<feature type="binding site" evidence="10">
    <location>
        <position position="88"/>
    </location>
    <ligand>
        <name>sn-glycerol 3-phosphate</name>
        <dbReference type="ChEBI" id="CHEBI:57597"/>
    </ligand>
</feature>
<keyword evidence="7 10" id="KW-0067">ATP-binding</keyword>
<organism evidence="14 15">
    <name type="scientific">Candidatus Frankia alpina</name>
    <dbReference type="NCBI Taxonomy" id="2699483"/>
    <lineage>
        <taxon>Bacteria</taxon>
        <taxon>Bacillati</taxon>
        <taxon>Actinomycetota</taxon>
        <taxon>Actinomycetes</taxon>
        <taxon>Frankiales</taxon>
        <taxon>Frankiaceae</taxon>
        <taxon>Frankia</taxon>
    </lineage>
</organism>
<feature type="domain" description="Carbohydrate kinase FGGY N-terminal" evidence="12">
    <location>
        <begin position="10"/>
        <end position="255"/>
    </location>
</feature>
<evidence type="ECO:0000256" key="3">
    <source>
        <dbReference type="ARBA" id="ARBA00022679"/>
    </source>
</evidence>
<accession>A0A4S5EUV1</accession>
<evidence type="ECO:0000256" key="9">
    <source>
        <dbReference type="ARBA" id="ARBA00054633"/>
    </source>
</evidence>
<comment type="similarity">
    <text evidence="2 10 11">Belongs to the FGGY kinase family.</text>
</comment>
<dbReference type="GO" id="GO:0005829">
    <property type="term" value="C:cytosol"/>
    <property type="evidence" value="ECO:0007669"/>
    <property type="project" value="TreeGrafter"/>
</dbReference>
<dbReference type="Proteomes" id="UP000305282">
    <property type="component" value="Unassembled WGS sequence"/>
</dbReference>
<dbReference type="PIRSF" id="PIRSF000538">
    <property type="entry name" value="GlpK"/>
    <property type="match status" value="1"/>
</dbReference>
<comment type="pathway">
    <text evidence="1 10">Polyol metabolism; glycerol degradation via glycerol kinase pathway; sn-glycerol 3-phosphate from glycerol: step 1/1.</text>
</comment>
<dbReference type="AlphaFoldDB" id="A0A4S5EUV1"/>
<feature type="domain" description="Carbohydrate kinase FGGY C-terminal" evidence="13">
    <location>
        <begin position="266"/>
        <end position="454"/>
    </location>
</feature>
<feature type="binding site" evidence="10">
    <location>
        <position position="18"/>
    </location>
    <ligand>
        <name>ATP</name>
        <dbReference type="ChEBI" id="CHEBI:30616"/>
    </ligand>
</feature>
<evidence type="ECO:0000256" key="5">
    <source>
        <dbReference type="ARBA" id="ARBA00022777"/>
    </source>
</evidence>
<evidence type="ECO:0000259" key="12">
    <source>
        <dbReference type="Pfam" id="PF00370"/>
    </source>
</evidence>
<dbReference type="RefSeq" id="WP_136446792.1">
    <property type="nucleotide sequence ID" value="NZ_SSXH01000033.1"/>
</dbReference>
<evidence type="ECO:0000256" key="10">
    <source>
        <dbReference type="HAMAP-Rule" id="MF_00186"/>
    </source>
</evidence>
<reference evidence="14 15" key="1">
    <citation type="submission" date="2019-04" db="EMBL/GenBank/DDBJ databases">
        <title>Draft genome sequences for three unisolated Alnus-infective Frankia Sp+ strains, AgTrS, AiOr and AvVan, the first sequenced Frankia strains able to sporulate in-planta.</title>
        <authorList>
            <person name="Bethencourt L."/>
            <person name="Vautrin F."/>
            <person name="Taib N."/>
            <person name="Dubost A."/>
            <person name="Castro-Garcia L."/>
            <person name="Imbaud O."/>
            <person name="Abrouk D."/>
            <person name="Fournier P."/>
            <person name="Briolay J."/>
            <person name="Nguyen A."/>
            <person name="Normand P."/>
            <person name="Fernandez M.P."/>
            <person name="Brochier-Armanet C."/>
            <person name="Herrera-Belaroussi A."/>
        </authorList>
    </citation>
    <scope>NUCLEOTIDE SEQUENCE [LARGE SCALE GENOMIC DNA]</scope>
    <source>
        <strain evidence="14 15">AvVan</strain>
    </source>
</reference>
<dbReference type="PANTHER" id="PTHR10196">
    <property type="entry name" value="SUGAR KINASE"/>
    <property type="match status" value="1"/>
</dbReference>
<dbReference type="SUPFAM" id="SSF53067">
    <property type="entry name" value="Actin-like ATPase domain"/>
    <property type="match status" value="2"/>
</dbReference>
<dbReference type="GO" id="GO:0006072">
    <property type="term" value="P:glycerol-3-phosphate metabolic process"/>
    <property type="evidence" value="ECO:0007669"/>
    <property type="project" value="InterPro"/>
</dbReference>
<dbReference type="InterPro" id="IPR005999">
    <property type="entry name" value="Glycerol_kin"/>
</dbReference>
<comment type="catalytic activity">
    <reaction evidence="8 10">
        <text>glycerol + ATP = sn-glycerol 3-phosphate + ADP + H(+)</text>
        <dbReference type="Rhea" id="RHEA:21644"/>
        <dbReference type="ChEBI" id="CHEBI:15378"/>
        <dbReference type="ChEBI" id="CHEBI:17754"/>
        <dbReference type="ChEBI" id="CHEBI:30616"/>
        <dbReference type="ChEBI" id="CHEBI:57597"/>
        <dbReference type="ChEBI" id="CHEBI:456216"/>
        <dbReference type="EC" id="2.7.1.30"/>
    </reaction>
</comment>
<keyword evidence="6 10" id="KW-0319">Glycerol metabolism</keyword>
<dbReference type="InterPro" id="IPR018485">
    <property type="entry name" value="FGGY_C"/>
</dbReference>
<dbReference type="FunFam" id="3.30.420.40:FF:000007">
    <property type="entry name" value="Glycerol kinase"/>
    <property type="match status" value="1"/>
</dbReference>
<feature type="binding site" evidence="10">
    <location>
        <position position="87"/>
    </location>
    <ligand>
        <name>sn-glycerol 3-phosphate</name>
        <dbReference type="ChEBI" id="CHEBI:57597"/>
    </ligand>
</feature>
<gene>
    <name evidence="10 14" type="primary">glpK</name>
    <name evidence="14" type="ORF">E7Y31_02845</name>
</gene>
<dbReference type="InterPro" id="IPR018483">
    <property type="entry name" value="Carb_kinase_FGGY_CS"/>
</dbReference>
<feature type="binding site" evidence="10">
    <location>
        <position position="87"/>
    </location>
    <ligand>
        <name>glycerol</name>
        <dbReference type="ChEBI" id="CHEBI:17754"/>
    </ligand>
</feature>
<dbReference type="Pfam" id="PF02782">
    <property type="entry name" value="FGGY_C"/>
    <property type="match status" value="1"/>
</dbReference>
<dbReference type="NCBIfam" id="TIGR01311">
    <property type="entry name" value="glycerol_kin"/>
    <property type="match status" value="1"/>
</dbReference>
<keyword evidence="5 10" id="KW-0418">Kinase</keyword>
<comment type="caution">
    <text evidence="10">Lacks conserved residue(s) required for the propagation of feature annotation.</text>
</comment>
<protein>
    <recommendedName>
        <fullName evidence="10">Glycerol kinase</fullName>
        <ecNumber evidence="10">2.7.1.30</ecNumber>
    </recommendedName>
    <alternativeName>
        <fullName evidence="10">ATP:glycerol 3-phosphotransferase</fullName>
    </alternativeName>
    <alternativeName>
        <fullName evidence="10">Glycerokinase</fullName>
        <shortName evidence="10">GK</shortName>
    </alternativeName>
</protein>
<sequence>MGTPARGSVVAAVDQGTTGTTVCLLDRDGRVAGRGYTEIHSSFPRPGWVEQDPEELWRSVVDTVNAALADADLRPTDLAALGITNQRETTVGWERSSSTPVGPAIVWQDRRTAAHCERLAAGGHAAAVGDRTGLVLDPYFSATKIGWILDRDPALRRRAGRGEIAFGTVDSWLVWKLTGGAVHVTDVTNASRTLLLDLAAAAWAPDMLDLFDVPAEVLPDVVPSSRVYAETDPEAFLGVRILVAAAVGDQQAALFAQGCVEPGQAKNTYGTGSFVLVNTGPTVPPPQSSLLRTVAYQLDGEPVRYALEGAILSTGAAVGWLRDSLGIIRDAAETAQLAASLPGNDGVYFVPALTGLGAPHWDPRARGTLLGITRGTGRAHLARAVLEGIAYRTRDVVEAMAGAGFAVRELRADGGAARNPWLMQFQADILGVDVDVPDNIETTALGSAYLAGLAIGFFADPTALAAHRRSERRYHPAMPPAQRDRAYRRWLSAVDRARAWADDTDTDAEDTDRDEGTS</sequence>
<evidence type="ECO:0000256" key="11">
    <source>
        <dbReference type="RuleBase" id="RU003733"/>
    </source>
</evidence>
<dbReference type="UniPathway" id="UPA00618">
    <property type="reaction ID" value="UER00672"/>
</dbReference>
<evidence type="ECO:0000256" key="1">
    <source>
        <dbReference type="ARBA" id="ARBA00005190"/>
    </source>
</evidence>
<evidence type="ECO:0000313" key="15">
    <source>
        <dbReference type="Proteomes" id="UP000305282"/>
    </source>
</evidence>
<dbReference type="InterPro" id="IPR018484">
    <property type="entry name" value="FGGY_N"/>
</dbReference>
<feature type="binding site" evidence="10">
    <location>
        <position position="315"/>
    </location>
    <ligand>
        <name>ATP</name>
        <dbReference type="ChEBI" id="CHEBI:30616"/>
    </ligand>
</feature>
<evidence type="ECO:0000256" key="4">
    <source>
        <dbReference type="ARBA" id="ARBA00022741"/>
    </source>
</evidence>
<dbReference type="Pfam" id="PF00370">
    <property type="entry name" value="FGGY_N"/>
    <property type="match status" value="1"/>
</dbReference>
<name>A0A4S5EUV1_9ACTN</name>
<dbReference type="HAMAP" id="MF_00186">
    <property type="entry name" value="Glycerol_kin"/>
    <property type="match status" value="1"/>
</dbReference>
<dbReference type="PANTHER" id="PTHR10196:SF69">
    <property type="entry name" value="GLYCEROL KINASE"/>
    <property type="match status" value="1"/>
</dbReference>
<feature type="binding site" evidence="10">
    <location>
        <position position="415"/>
    </location>
    <ligand>
        <name>ATP</name>
        <dbReference type="ChEBI" id="CHEBI:30616"/>
    </ligand>
</feature>
<dbReference type="PROSITE" id="PS00445">
    <property type="entry name" value="FGGY_KINASES_2"/>
    <property type="match status" value="1"/>
</dbReference>
<dbReference type="FunFam" id="3.30.420.40:FF:000008">
    <property type="entry name" value="Glycerol kinase"/>
    <property type="match status" value="1"/>
</dbReference>
<evidence type="ECO:0000256" key="6">
    <source>
        <dbReference type="ARBA" id="ARBA00022798"/>
    </source>
</evidence>
<feature type="binding site" evidence="10">
    <location>
        <position position="249"/>
    </location>
    <ligand>
        <name>sn-glycerol 3-phosphate</name>
        <dbReference type="ChEBI" id="CHEBI:57597"/>
    </ligand>
</feature>
<feature type="binding site" evidence="10">
    <location>
        <position position="250"/>
    </location>
    <ligand>
        <name>glycerol</name>
        <dbReference type="ChEBI" id="CHEBI:17754"/>
    </ligand>
</feature>
<dbReference type="EC" id="2.7.1.30" evidence="10"/>
<dbReference type="GO" id="GO:0019563">
    <property type="term" value="P:glycerol catabolic process"/>
    <property type="evidence" value="ECO:0007669"/>
    <property type="project" value="UniProtKB-UniRule"/>
</dbReference>
<dbReference type="OrthoDB" id="9805576at2"/>
<feature type="binding site" evidence="10">
    <location>
        <position position="17"/>
    </location>
    <ligand>
        <name>ADP</name>
        <dbReference type="ChEBI" id="CHEBI:456216"/>
    </ligand>
</feature>
<dbReference type="EMBL" id="SSXH01000033">
    <property type="protein sequence ID" value="THJ75880.1"/>
    <property type="molecule type" value="Genomic_DNA"/>
</dbReference>
<dbReference type="GO" id="GO:0005524">
    <property type="term" value="F:ATP binding"/>
    <property type="evidence" value="ECO:0007669"/>
    <property type="project" value="UniProtKB-UniRule"/>
</dbReference>
<evidence type="ECO:0000256" key="7">
    <source>
        <dbReference type="ARBA" id="ARBA00022840"/>
    </source>
</evidence>
<dbReference type="NCBIfam" id="NF000756">
    <property type="entry name" value="PRK00047.1"/>
    <property type="match status" value="1"/>
</dbReference>
<feature type="binding site" evidence="10">
    <location>
        <position position="271"/>
    </location>
    <ligand>
        <name>ATP</name>
        <dbReference type="ChEBI" id="CHEBI:30616"/>
    </ligand>
</feature>
<dbReference type="InterPro" id="IPR043129">
    <property type="entry name" value="ATPase_NBD"/>
</dbReference>
<keyword evidence="3 10" id="KW-0808">Transferase</keyword>
<feature type="binding site" evidence="10">
    <location>
        <position position="88"/>
    </location>
    <ligand>
        <name>glycerol</name>
        <dbReference type="ChEBI" id="CHEBI:17754"/>
    </ligand>
</feature>
<proteinExistence type="inferred from homology"/>
<evidence type="ECO:0000256" key="8">
    <source>
        <dbReference type="ARBA" id="ARBA00052101"/>
    </source>
</evidence>
<evidence type="ECO:0000256" key="2">
    <source>
        <dbReference type="ARBA" id="ARBA00009156"/>
    </source>
</evidence>
<comment type="function">
    <text evidence="9 10">Key enzyme in the regulation of glycerol uptake and metabolism. Catalyzes the phosphorylation of glycerol to yield sn-glycerol 3-phosphate.</text>
</comment>
<evidence type="ECO:0000259" key="13">
    <source>
        <dbReference type="Pfam" id="PF02782"/>
    </source>
</evidence>
<feature type="binding site" evidence="10">
    <location>
        <position position="139"/>
    </location>
    <ligand>
        <name>glycerol</name>
        <dbReference type="ChEBI" id="CHEBI:17754"/>
    </ligand>
</feature>
<feature type="binding site" evidence="10">
    <location>
        <position position="415"/>
    </location>
    <ligand>
        <name>ADP</name>
        <dbReference type="ChEBI" id="CHEBI:456216"/>
    </ligand>
</feature>
<feature type="binding site" evidence="10">
    <location>
        <position position="17"/>
    </location>
    <ligand>
        <name>sn-glycerol 3-phosphate</name>
        <dbReference type="ChEBI" id="CHEBI:57597"/>
    </ligand>
</feature>